<reference evidence="1 2" key="1">
    <citation type="journal article" date="2024" name="Commun. Biol.">
        <title>Comparative genomic analysis of thermophilic fungi reveals convergent evolutionary adaptations and gene losses.</title>
        <authorList>
            <person name="Steindorff A.S."/>
            <person name="Aguilar-Pontes M.V."/>
            <person name="Robinson A.J."/>
            <person name="Andreopoulos B."/>
            <person name="LaButti K."/>
            <person name="Kuo A."/>
            <person name="Mondo S."/>
            <person name="Riley R."/>
            <person name="Otillar R."/>
            <person name="Haridas S."/>
            <person name="Lipzen A."/>
            <person name="Grimwood J."/>
            <person name="Schmutz J."/>
            <person name="Clum A."/>
            <person name="Reid I.D."/>
            <person name="Moisan M.C."/>
            <person name="Butler G."/>
            <person name="Nguyen T.T.M."/>
            <person name="Dewar K."/>
            <person name="Conant G."/>
            <person name="Drula E."/>
            <person name="Henrissat B."/>
            <person name="Hansel C."/>
            <person name="Singer S."/>
            <person name="Hutchinson M.I."/>
            <person name="de Vries R.P."/>
            <person name="Natvig D.O."/>
            <person name="Powell A.J."/>
            <person name="Tsang A."/>
            <person name="Grigoriev I.V."/>
        </authorList>
    </citation>
    <scope>NUCLEOTIDE SEQUENCE [LARGE SCALE GENOMIC DNA]</scope>
    <source>
        <strain evidence="1 2">CBS 494.80</strain>
    </source>
</reference>
<organism evidence="1 2">
    <name type="scientific">Oculimacula yallundae</name>
    <dbReference type="NCBI Taxonomy" id="86028"/>
    <lineage>
        <taxon>Eukaryota</taxon>
        <taxon>Fungi</taxon>
        <taxon>Dikarya</taxon>
        <taxon>Ascomycota</taxon>
        <taxon>Pezizomycotina</taxon>
        <taxon>Leotiomycetes</taxon>
        <taxon>Helotiales</taxon>
        <taxon>Ploettnerulaceae</taxon>
        <taxon>Oculimacula</taxon>
    </lineage>
</organism>
<evidence type="ECO:0000313" key="2">
    <source>
        <dbReference type="Proteomes" id="UP001595075"/>
    </source>
</evidence>
<comment type="caution">
    <text evidence="1">The sequence shown here is derived from an EMBL/GenBank/DDBJ whole genome shotgun (WGS) entry which is preliminary data.</text>
</comment>
<sequence>MRSCTLPIFRTL</sequence>
<dbReference type="Proteomes" id="UP001595075">
    <property type="component" value="Unassembled WGS sequence"/>
</dbReference>
<keyword evidence="2" id="KW-1185">Reference proteome</keyword>
<name>A0ABR4CHY3_9HELO</name>
<proteinExistence type="predicted"/>
<protein>
    <submittedName>
        <fullName evidence="1">Uncharacterized protein</fullName>
    </submittedName>
</protein>
<evidence type="ECO:0000313" key="1">
    <source>
        <dbReference type="EMBL" id="KAL2068851.1"/>
    </source>
</evidence>
<accession>A0ABR4CHY3</accession>
<gene>
    <name evidence="1" type="ORF">VTL71DRAFT_15189</name>
</gene>
<dbReference type="EMBL" id="JAZHXI010000008">
    <property type="protein sequence ID" value="KAL2068851.1"/>
    <property type="molecule type" value="Genomic_DNA"/>
</dbReference>